<keyword evidence="2" id="KW-0732">Signal</keyword>
<keyword evidence="5" id="KW-1185">Reference proteome</keyword>
<evidence type="ECO:0000259" key="3">
    <source>
        <dbReference type="SMART" id="SM00198"/>
    </source>
</evidence>
<evidence type="ECO:0000313" key="5">
    <source>
        <dbReference type="Proteomes" id="UP001454036"/>
    </source>
</evidence>
<dbReference type="AlphaFoldDB" id="A0AAV3NKF1"/>
<dbReference type="Gene3D" id="3.40.33.10">
    <property type="entry name" value="CAP"/>
    <property type="match status" value="1"/>
</dbReference>
<proteinExistence type="predicted"/>
<dbReference type="GO" id="GO:0005576">
    <property type="term" value="C:extracellular region"/>
    <property type="evidence" value="ECO:0007669"/>
    <property type="project" value="InterPro"/>
</dbReference>
<dbReference type="Proteomes" id="UP001454036">
    <property type="component" value="Unassembled WGS sequence"/>
</dbReference>
<protein>
    <submittedName>
        <fullName evidence="4">Defense/immunity protein</fullName>
    </submittedName>
</protein>
<dbReference type="EMBL" id="BAABME010015085">
    <property type="protein sequence ID" value="GAA0139301.1"/>
    <property type="molecule type" value="Genomic_DNA"/>
</dbReference>
<dbReference type="InterPro" id="IPR035940">
    <property type="entry name" value="CAP_sf"/>
</dbReference>
<reference evidence="4 5" key="1">
    <citation type="submission" date="2024-01" db="EMBL/GenBank/DDBJ databases">
        <title>The complete chloroplast genome sequence of Lithospermum erythrorhizon: insights into the phylogenetic relationship among Boraginaceae species and the maternal lineages of purple gromwells.</title>
        <authorList>
            <person name="Okada T."/>
            <person name="Watanabe K."/>
        </authorList>
    </citation>
    <scope>NUCLEOTIDE SEQUENCE [LARGE SCALE GENOMIC DNA]</scope>
</reference>
<name>A0AAV3NKF1_LITER</name>
<keyword evidence="1" id="KW-0568">Pathogenesis-related protein</keyword>
<dbReference type="FunFam" id="3.40.33.10:FF:000004">
    <property type="entry name" value="CAP, cysteine-rich secretory protein, antigen 5"/>
    <property type="match status" value="1"/>
</dbReference>
<evidence type="ECO:0000256" key="1">
    <source>
        <dbReference type="ARBA" id="ARBA00023265"/>
    </source>
</evidence>
<sequence>MHSSIGGPLILTLFVLISCFFLVDSVVPSKQTTSKAAAAKALARKRSIAIYYAELEKREFLSAHNKIRYLNKEPTFIWDNKLVLYAKKHFYQRFNDCKMVHSNGPYGENIFWGSGRKWRPINAVRFWADEMKFYNIRSNTCKQGKMCGHYTQIVWKESVRLGCFRGTCKNGDTYITCEYDPPGNYVGEKPF</sequence>
<feature type="chain" id="PRO_5043988321" evidence="2">
    <location>
        <begin position="26"/>
        <end position="191"/>
    </location>
</feature>
<dbReference type="InterPro" id="IPR018244">
    <property type="entry name" value="Allrgn_V5/Tpx1_CS"/>
</dbReference>
<comment type="caution">
    <text evidence="4">The sequence shown here is derived from an EMBL/GenBank/DDBJ whole genome shotgun (WGS) entry which is preliminary data.</text>
</comment>
<dbReference type="PRINTS" id="PR00837">
    <property type="entry name" value="V5TPXLIKE"/>
</dbReference>
<evidence type="ECO:0000313" key="4">
    <source>
        <dbReference type="EMBL" id="GAA0139301.1"/>
    </source>
</evidence>
<dbReference type="PANTHER" id="PTHR10334">
    <property type="entry name" value="CYSTEINE-RICH SECRETORY PROTEIN-RELATED"/>
    <property type="match status" value="1"/>
</dbReference>
<dbReference type="Pfam" id="PF00188">
    <property type="entry name" value="CAP"/>
    <property type="match status" value="1"/>
</dbReference>
<gene>
    <name evidence="4" type="ORF">LIER_35062</name>
</gene>
<feature type="domain" description="SCP" evidence="3">
    <location>
        <begin position="55"/>
        <end position="187"/>
    </location>
</feature>
<dbReference type="SMART" id="SM00198">
    <property type="entry name" value="SCP"/>
    <property type="match status" value="1"/>
</dbReference>
<dbReference type="InterPro" id="IPR001283">
    <property type="entry name" value="CRISP-related"/>
</dbReference>
<keyword evidence="1" id="KW-0611">Plant defense</keyword>
<dbReference type="PROSITE" id="PS01009">
    <property type="entry name" value="CRISP_1"/>
    <property type="match status" value="1"/>
</dbReference>
<dbReference type="CDD" id="cd05381">
    <property type="entry name" value="CAP_PR-1"/>
    <property type="match status" value="1"/>
</dbReference>
<dbReference type="SUPFAM" id="SSF55797">
    <property type="entry name" value="PR-1-like"/>
    <property type="match status" value="1"/>
</dbReference>
<dbReference type="InterPro" id="IPR014044">
    <property type="entry name" value="CAP_dom"/>
</dbReference>
<evidence type="ECO:0000256" key="2">
    <source>
        <dbReference type="SAM" id="SignalP"/>
    </source>
</evidence>
<feature type="signal peptide" evidence="2">
    <location>
        <begin position="1"/>
        <end position="25"/>
    </location>
</feature>
<accession>A0AAV3NKF1</accession>
<organism evidence="4 5">
    <name type="scientific">Lithospermum erythrorhizon</name>
    <name type="common">Purple gromwell</name>
    <name type="synonym">Lithospermum officinale var. erythrorhizon</name>
    <dbReference type="NCBI Taxonomy" id="34254"/>
    <lineage>
        <taxon>Eukaryota</taxon>
        <taxon>Viridiplantae</taxon>
        <taxon>Streptophyta</taxon>
        <taxon>Embryophyta</taxon>
        <taxon>Tracheophyta</taxon>
        <taxon>Spermatophyta</taxon>
        <taxon>Magnoliopsida</taxon>
        <taxon>eudicotyledons</taxon>
        <taxon>Gunneridae</taxon>
        <taxon>Pentapetalae</taxon>
        <taxon>asterids</taxon>
        <taxon>lamiids</taxon>
        <taxon>Boraginales</taxon>
        <taxon>Boraginaceae</taxon>
        <taxon>Boraginoideae</taxon>
        <taxon>Lithospermeae</taxon>
        <taxon>Lithospermum</taxon>
    </lineage>
</organism>